<dbReference type="InterPro" id="IPR036388">
    <property type="entry name" value="WH-like_DNA-bd_sf"/>
</dbReference>
<dbReference type="HOGENOM" id="CLU_091233_0_0_0"/>
<dbReference type="InterPro" id="IPR019888">
    <property type="entry name" value="Tscrpt_reg_AsnC-like"/>
</dbReference>
<name>A0A081C9G0_VECG1</name>
<reference evidence="5" key="1">
    <citation type="journal article" date="2015" name="PeerJ">
        <title>First genomic representation of candidate bacterial phylum KSB3 points to enhanced environmental sensing as a trigger of wastewater bulking.</title>
        <authorList>
            <person name="Sekiguchi Y."/>
            <person name="Ohashi A."/>
            <person name="Parks D.H."/>
            <person name="Yamauchi T."/>
            <person name="Tyson G.W."/>
            <person name="Hugenholtz P."/>
        </authorList>
    </citation>
    <scope>NUCLEOTIDE SEQUENCE [LARGE SCALE GENOMIC DNA]</scope>
</reference>
<evidence type="ECO:0000256" key="1">
    <source>
        <dbReference type="ARBA" id="ARBA00023015"/>
    </source>
</evidence>
<dbReference type="InterPro" id="IPR000485">
    <property type="entry name" value="AsnC-type_HTH_dom"/>
</dbReference>
<dbReference type="SUPFAM" id="SSF54909">
    <property type="entry name" value="Dimeric alpha+beta barrel"/>
    <property type="match status" value="1"/>
</dbReference>
<dbReference type="EMBL" id="DF820477">
    <property type="protein sequence ID" value="GAK61215.1"/>
    <property type="molecule type" value="Genomic_DNA"/>
</dbReference>
<evidence type="ECO:0000259" key="4">
    <source>
        <dbReference type="PROSITE" id="PS50956"/>
    </source>
</evidence>
<dbReference type="PRINTS" id="PR00033">
    <property type="entry name" value="HTHASNC"/>
</dbReference>
<dbReference type="InterPro" id="IPR019887">
    <property type="entry name" value="Tscrpt_reg_AsnC/Lrp_C"/>
</dbReference>
<feature type="domain" description="HTH asnC-type" evidence="4">
    <location>
        <begin position="1"/>
        <end position="62"/>
    </location>
</feature>
<dbReference type="SMART" id="SM00344">
    <property type="entry name" value="HTH_ASNC"/>
    <property type="match status" value="1"/>
</dbReference>
<dbReference type="GO" id="GO:0005829">
    <property type="term" value="C:cytosol"/>
    <property type="evidence" value="ECO:0007669"/>
    <property type="project" value="TreeGrafter"/>
</dbReference>
<keyword evidence="3" id="KW-0804">Transcription</keyword>
<accession>A0A081C9G0</accession>
<dbReference type="AlphaFoldDB" id="A0A081C9G0"/>
<evidence type="ECO:0000256" key="3">
    <source>
        <dbReference type="ARBA" id="ARBA00023163"/>
    </source>
</evidence>
<evidence type="ECO:0000256" key="2">
    <source>
        <dbReference type="ARBA" id="ARBA00023125"/>
    </source>
</evidence>
<dbReference type="PANTHER" id="PTHR30154">
    <property type="entry name" value="LEUCINE-RESPONSIVE REGULATORY PROTEIN"/>
    <property type="match status" value="1"/>
</dbReference>
<dbReference type="Pfam" id="PF01037">
    <property type="entry name" value="AsnC_trans_reg"/>
    <property type="match status" value="1"/>
</dbReference>
<dbReference type="SUPFAM" id="SSF46785">
    <property type="entry name" value="Winged helix' DNA-binding domain"/>
    <property type="match status" value="1"/>
</dbReference>
<dbReference type="Gene3D" id="3.30.70.920">
    <property type="match status" value="1"/>
</dbReference>
<dbReference type="PROSITE" id="PS50956">
    <property type="entry name" value="HTH_ASNC_2"/>
    <property type="match status" value="1"/>
</dbReference>
<dbReference type="Proteomes" id="UP000030661">
    <property type="component" value="Unassembled WGS sequence"/>
</dbReference>
<gene>
    <name evidence="5" type="ORF">U27_01114</name>
</gene>
<dbReference type="Pfam" id="PF13412">
    <property type="entry name" value="HTH_24"/>
    <property type="match status" value="1"/>
</dbReference>
<dbReference type="eggNOG" id="COG1522">
    <property type="taxonomic scope" value="Bacteria"/>
</dbReference>
<dbReference type="GO" id="GO:0043200">
    <property type="term" value="P:response to amino acid"/>
    <property type="evidence" value="ECO:0007669"/>
    <property type="project" value="TreeGrafter"/>
</dbReference>
<proteinExistence type="predicted"/>
<evidence type="ECO:0000313" key="6">
    <source>
        <dbReference type="Proteomes" id="UP000030661"/>
    </source>
</evidence>
<keyword evidence="6" id="KW-1185">Reference proteome</keyword>
<dbReference type="InterPro" id="IPR011991">
    <property type="entry name" value="ArsR-like_HTH"/>
</dbReference>
<evidence type="ECO:0000313" key="5">
    <source>
        <dbReference type="EMBL" id="GAK61215.1"/>
    </source>
</evidence>
<dbReference type="InterPro" id="IPR036390">
    <property type="entry name" value="WH_DNA-bd_sf"/>
</dbReference>
<dbReference type="PANTHER" id="PTHR30154:SF34">
    <property type="entry name" value="TRANSCRIPTIONAL REGULATOR AZLB"/>
    <property type="match status" value="1"/>
</dbReference>
<dbReference type="GO" id="GO:0043565">
    <property type="term" value="F:sequence-specific DNA binding"/>
    <property type="evidence" value="ECO:0007669"/>
    <property type="project" value="InterPro"/>
</dbReference>
<keyword evidence="1" id="KW-0805">Transcription regulation</keyword>
<organism evidence="5">
    <name type="scientific">Vecturithrix granuli</name>
    <dbReference type="NCBI Taxonomy" id="1499967"/>
    <lineage>
        <taxon>Bacteria</taxon>
        <taxon>Candidatus Moduliflexota</taxon>
        <taxon>Candidatus Vecturitrichia</taxon>
        <taxon>Candidatus Vecturitrichales</taxon>
        <taxon>Candidatus Vecturitrichaceae</taxon>
        <taxon>Candidatus Vecturithrix</taxon>
    </lineage>
</organism>
<dbReference type="STRING" id="1499967.U27_01114"/>
<keyword evidence="2" id="KW-0238">DNA-binding</keyword>
<protein>
    <submittedName>
        <fullName evidence="5">Transcriptional regulator, AsnC family</fullName>
    </submittedName>
</protein>
<dbReference type="Gene3D" id="1.10.10.10">
    <property type="entry name" value="Winged helix-like DNA-binding domain superfamily/Winged helix DNA-binding domain"/>
    <property type="match status" value="1"/>
</dbReference>
<dbReference type="InterPro" id="IPR011008">
    <property type="entry name" value="Dimeric_a/b-barrel"/>
</dbReference>
<dbReference type="CDD" id="cd00090">
    <property type="entry name" value="HTH_ARSR"/>
    <property type="match status" value="1"/>
</dbReference>
<sequence length="166" mass="18897">MDDIDKRILKTLQLSGRKKNADLARELGVAPSTMLERIRRLEEGGVVRGYRAAIDPNMLGLAIQGFISITLDHHRMEDLQDFEDRIRKIPYVRACYNLTGRFDYLLHVAVRDLEQLSMLIKTQIASLPGVSRSESFLVLSEVKPDGGWPIEDELFVESLENGQTRN</sequence>